<dbReference type="InterPro" id="IPR011990">
    <property type="entry name" value="TPR-like_helical_dom_sf"/>
</dbReference>
<evidence type="ECO:0000313" key="2">
    <source>
        <dbReference type="EMBL" id="MEM5535211.1"/>
    </source>
</evidence>
<proteinExistence type="predicted"/>
<comment type="caution">
    <text evidence="2">The sequence shown here is derived from an EMBL/GenBank/DDBJ whole genome shotgun (WGS) entry which is preliminary data.</text>
</comment>
<accession>A0ABU9TNA1</accession>
<evidence type="ECO:0000256" key="1">
    <source>
        <dbReference type="SAM" id="SignalP"/>
    </source>
</evidence>
<gene>
    <name evidence="2" type="ORF">WNY58_02285</name>
</gene>
<dbReference type="Proteomes" id="UP001449225">
    <property type="component" value="Unassembled WGS sequence"/>
</dbReference>
<dbReference type="Pfam" id="PF14559">
    <property type="entry name" value="TPR_19"/>
    <property type="match status" value="1"/>
</dbReference>
<dbReference type="EMBL" id="JBBMRA010000001">
    <property type="protein sequence ID" value="MEM5535211.1"/>
    <property type="molecule type" value="Genomic_DNA"/>
</dbReference>
<keyword evidence="3" id="KW-1185">Reference proteome</keyword>
<dbReference type="RefSeq" id="WP_067983289.1">
    <property type="nucleotide sequence ID" value="NZ_CAXBCE010000006.1"/>
</dbReference>
<dbReference type="Gene3D" id="1.25.40.10">
    <property type="entry name" value="Tetratricopeptide repeat domain"/>
    <property type="match status" value="1"/>
</dbReference>
<organism evidence="2 3">
    <name type="scientific">Neptuniibacter pectenicola</name>
    <dbReference type="NCBI Taxonomy" id="1806669"/>
    <lineage>
        <taxon>Bacteria</taxon>
        <taxon>Pseudomonadati</taxon>
        <taxon>Pseudomonadota</taxon>
        <taxon>Gammaproteobacteria</taxon>
        <taxon>Oceanospirillales</taxon>
        <taxon>Oceanospirillaceae</taxon>
        <taxon>Neptuniibacter</taxon>
    </lineage>
</organism>
<feature type="signal peptide" evidence="1">
    <location>
        <begin position="1"/>
        <end position="19"/>
    </location>
</feature>
<feature type="chain" id="PRO_5046002796" evidence="1">
    <location>
        <begin position="20"/>
        <end position="207"/>
    </location>
</feature>
<sequence>MKKLLITTALTLFSMCILAAPVDDARIALQTEWAQIKYETDKDQQEAMFKALAERSETTLAAFPNSAEIMIWRAIILSTYAGEKGGLGALGLVKDAKKLLETSIEIDPTALQGSAYTSLGSLYYQVPGWPIGFGSDKKAKAFLEKSLEINPDGIDSNFFNADFLIEQNKKAEAKALLEHALEAAPRPGRESADKGRRLEIQALLEKL</sequence>
<name>A0ABU9TNA1_9GAMM</name>
<dbReference type="SUPFAM" id="SSF48452">
    <property type="entry name" value="TPR-like"/>
    <property type="match status" value="1"/>
</dbReference>
<protein>
    <submittedName>
        <fullName evidence="2">Tetratricopeptide repeat protein</fullName>
    </submittedName>
</protein>
<keyword evidence="1" id="KW-0732">Signal</keyword>
<evidence type="ECO:0000313" key="3">
    <source>
        <dbReference type="Proteomes" id="UP001449225"/>
    </source>
</evidence>
<reference evidence="2 3" key="1">
    <citation type="submission" date="2024-03" db="EMBL/GenBank/DDBJ databases">
        <title>Community enrichment and isolation of bacterial strains for fucoidan degradation.</title>
        <authorList>
            <person name="Sichert A."/>
        </authorList>
    </citation>
    <scope>NUCLEOTIDE SEQUENCE [LARGE SCALE GENOMIC DNA]</scope>
    <source>
        <strain evidence="2 3">AS76</strain>
    </source>
</reference>